<dbReference type="InterPro" id="IPR013431">
    <property type="entry name" value="Delta_60_rpt"/>
</dbReference>
<dbReference type="RefSeq" id="WP_263541144.1">
    <property type="nucleotide sequence ID" value="NZ_JAOVZO020000011.1"/>
</dbReference>
<sequence length="525" mass="54325">MFRSAVLAVGFVSLLLLPSWSAAQVDGSLDPAFGPPGDPGRMAFAIVSRDPVQTPGVLNWAQVTPFKVLPRGDGSAIVWSNAATPYDLPISTSSVPVAVRILSDGTWDSSWGATGGGRTVIYVGEDYDWRANDAVATPDGGMVVVGTIDNPDGSSDMAVWKFTAGGQADTTFGTAGLRRLRRGGMPSDAGKALHLADLDVLGNGSPVPNLLIVGGNVRDGLMGPHDLGLVLMDLNGTLCGSALPACGTVIGGDVGLPSEWAMLRIGSGLCPNGADMDVADLTKFDAGVSEAIPVLIRGCGDTAVVKHTIIGNAGGAWRWTTNTGYANGGRSLVTFGPGFMVDGNAIVHAPVANLPLGSESLVIAGFRAQPDRSQPLMMAARLDRTSFSAVTYDADPPTDPWISPGAYADTLVVQPDGKLVLGGGTAFASWTFGDSLLMRLNADLSPDGSFGNLSASLPGRMTYGYPIAGTDRDNRANAIALTPDGKLLAAGYAYASTDGNARYGSVMRMRLEGDRIFANGFDLSQ</sequence>
<dbReference type="Gene3D" id="2.80.10.50">
    <property type="match status" value="2"/>
</dbReference>
<evidence type="ECO:0000313" key="2">
    <source>
        <dbReference type="EMBL" id="MDC8012572.1"/>
    </source>
</evidence>
<feature type="chain" id="PRO_5040852234" description="Delta-60 repeat protein" evidence="1">
    <location>
        <begin position="23"/>
        <end position="525"/>
    </location>
</feature>
<dbReference type="Proteomes" id="UP001139971">
    <property type="component" value="Unassembled WGS sequence"/>
</dbReference>
<evidence type="ECO:0000256" key="1">
    <source>
        <dbReference type="SAM" id="SignalP"/>
    </source>
</evidence>
<gene>
    <name evidence="2" type="ORF">OD750_008425</name>
</gene>
<keyword evidence="1" id="KW-0732">Signal</keyword>
<dbReference type="EMBL" id="JAOVZO020000011">
    <property type="protein sequence ID" value="MDC8012572.1"/>
    <property type="molecule type" value="Genomic_DNA"/>
</dbReference>
<name>A0A9X3YJA6_9GAMM</name>
<reference evidence="2" key="1">
    <citation type="submission" date="2023-02" db="EMBL/GenBank/DDBJ databases">
        <title>Tahibacter soli sp. nov. isolated from soil.</title>
        <authorList>
            <person name="Baek J.H."/>
            <person name="Lee J.K."/>
            <person name="Choi D.G."/>
            <person name="Jeon C.O."/>
        </authorList>
    </citation>
    <scope>NUCLEOTIDE SEQUENCE</scope>
    <source>
        <strain evidence="2">BL</strain>
    </source>
</reference>
<accession>A0A9X3YJA6</accession>
<dbReference type="NCBIfam" id="TIGR02608">
    <property type="entry name" value="delta_60_rpt"/>
    <property type="match status" value="3"/>
</dbReference>
<protein>
    <recommendedName>
        <fullName evidence="4">Delta-60 repeat protein</fullName>
    </recommendedName>
</protein>
<organism evidence="2 3">
    <name type="scientific">Tahibacter soli</name>
    <dbReference type="NCBI Taxonomy" id="2983605"/>
    <lineage>
        <taxon>Bacteria</taxon>
        <taxon>Pseudomonadati</taxon>
        <taxon>Pseudomonadota</taxon>
        <taxon>Gammaproteobacteria</taxon>
        <taxon>Lysobacterales</taxon>
        <taxon>Rhodanobacteraceae</taxon>
        <taxon>Tahibacter</taxon>
    </lineage>
</organism>
<feature type="signal peptide" evidence="1">
    <location>
        <begin position="1"/>
        <end position="22"/>
    </location>
</feature>
<evidence type="ECO:0008006" key="4">
    <source>
        <dbReference type="Google" id="ProtNLM"/>
    </source>
</evidence>
<evidence type="ECO:0000313" key="3">
    <source>
        <dbReference type="Proteomes" id="UP001139971"/>
    </source>
</evidence>
<comment type="caution">
    <text evidence="2">The sequence shown here is derived from an EMBL/GenBank/DDBJ whole genome shotgun (WGS) entry which is preliminary data.</text>
</comment>
<keyword evidence="3" id="KW-1185">Reference proteome</keyword>
<proteinExistence type="predicted"/>
<dbReference type="AlphaFoldDB" id="A0A9X3YJA6"/>
<dbReference type="Pfam" id="PF17164">
    <property type="entry name" value="DUF5122"/>
    <property type="match status" value="2"/>
</dbReference>